<dbReference type="Pfam" id="PF13844">
    <property type="entry name" value="Glyco_transf_41"/>
    <property type="match status" value="2"/>
</dbReference>
<dbReference type="Gene3D" id="3.40.50.2000">
    <property type="entry name" value="Glycogen Phosphorylase B"/>
    <property type="match status" value="1"/>
</dbReference>
<evidence type="ECO:0000313" key="13">
    <source>
        <dbReference type="Proteomes" id="UP001140011"/>
    </source>
</evidence>
<dbReference type="PROSITE" id="PS50005">
    <property type="entry name" value="TPR"/>
    <property type="match status" value="2"/>
</dbReference>
<dbReference type="Pfam" id="PF13181">
    <property type="entry name" value="TPR_8"/>
    <property type="match status" value="1"/>
</dbReference>
<dbReference type="SUPFAM" id="SSF48452">
    <property type="entry name" value="TPR-like"/>
    <property type="match status" value="1"/>
</dbReference>
<comment type="similarity">
    <text evidence="2">Belongs to the glycosyltransferase 41 family. O-GlcNAc transferase subfamily.</text>
</comment>
<comment type="caution">
    <text evidence="12">The sequence shown here is derived from an EMBL/GenBank/DDBJ whole genome shotgun (WGS) entry which is preliminary data.</text>
</comment>
<dbReference type="GO" id="GO:0097363">
    <property type="term" value="F:protein O-acetylglucosaminyltransferase activity"/>
    <property type="evidence" value="ECO:0007669"/>
    <property type="project" value="UniProtKB-EC"/>
</dbReference>
<dbReference type="Pfam" id="PF13374">
    <property type="entry name" value="TPR_10"/>
    <property type="match status" value="1"/>
</dbReference>
<feature type="repeat" description="TPR" evidence="8">
    <location>
        <begin position="1020"/>
        <end position="1053"/>
    </location>
</feature>
<dbReference type="OrthoDB" id="421121at2759"/>
<keyword evidence="10" id="KW-1133">Transmembrane helix</keyword>
<keyword evidence="6" id="KW-0677">Repeat</keyword>
<gene>
    <name evidence="12" type="ORF">GGI19_002050</name>
</gene>
<feature type="compositionally biased region" description="Acidic residues" evidence="9">
    <location>
        <begin position="1818"/>
        <end position="1834"/>
    </location>
</feature>
<feature type="region of interest" description="Disordered" evidence="9">
    <location>
        <begin position="1818"/>
        <end position="1845"/>
    </location>
</feature>
<evidence type="ECO:0000256" key="6">
    <source>
        <dbReference type="ARBA" id="ARBA00022737"/>
    </source>
</evidence>
<feature type="repeat" description="TPR" evidence="8">
    <location>
        <begin position="1054"/>
        <end position="1087"/>
    </location>
</feature>
<evidence type="ECO:0000256" key="10">
    <source>
        <dbReference type="SAM" id="Phobius"/>
    </source>
</evidence>
<keyword evidence="10" id="KW-0812">Transmembrane</keyword>
<dbReference type="PANTHER" id="PTHR44998:SF1">
    <property type="entry name" value="UDP-N-ACETYLGLUCOSAMINE--PEPTIDE N-ACETYLGLUCOSAMINYLTRANSFERASE 110 KDA SUBUNIT"/>
    <property type="match status" value="1"/>
</dbReference>
<dbReference type="Gene3D" id="1.25.40.10">
    <property type="entry name" value="Tetratricopeptide repeat domain"/>
    <property type="match status" value="3"/>
</dbReference>
<evidence type="ECO:0000256" key="2">
    <source>
        <dbReference type="ARBA" id="ARBA00005386"/>
    </source>
</evidence>
<dbReference type="PROSITE" id="PS50293">
    <property type="entry name" value="TPR_REGION"/>
    <property type="match status" value="1"/>
</dbReference>
<dbReference type="GO" id="GO:0006493">
    <property type="term" value="P:protein O-linked glycosylation"/>
    <property type="evidence" value="ECO:0007669"/>
    <property type="project" value="TreeGrafter"/>
</dbReference>
<proteinExistence type="inferred from homology"/>
<evidence type="ECO:0000256" key="4">
    <source>
        <dbReference type="ARBA" id="ARBA00022676"/>
    </source>
</evidence>
<evidence type="ECO:0000256" key="1">
    <source>
        <dbReference type="ARBA" id="ARBA00004922"/>
    </source>
</evidence>
<dbReference type="SMART" id="SM00028">
    <property type="entry name" value="TPR"/>
    <property type="match status" value="4"/>
</dbReference>
<feature type="region of interest" description="Disordered" evidence="9">
    <location>
        <begin position="1"/>
        <end position="39"/>
    </location>
</feature>
<keyword evidence="7 8" id="KW-0802">TPR repeat</keyword>
<evidence type="ECO:0000313" key="12">
    <source>
        <dbReference type="EMBL" id="KAJ2754930.1"/>
    </source>
</evidence>
<keyword evidence="13" id="KW-1185">Reference proteome</keyword>
<evidence type="ECO:0000256" key="7">
    <source>
        <dbReference type="ARBA" id="ARBA00022803"/>
    </source>
</evidence>
<dbReference type="InterPro" id="IPR029489">
    <property type="entry name" value="OGT/SEC/SPY_C"/>
</dbReference>
<evidence type="ECO:0000256" key="8">
    <source>
        <dbReference type="PROSITE-ProRule" id="PRU00339"/>
    </source>
</evidence>
<evidence type="ECO:0000256" key="3">
    <source>
        <dbReference type="ARBA" id="ARBA00011970"/>
    </source>
</evidence>
<feature type="region of interest" description="Disordered" evidence="9">
    <location>
        <begin position="537"/>
        <end position="557"/>
    </location>
</feature>
<organism evidence="12 13">
    <name type="scientific">Coemansia pectinata</name>
    <dbReference type="NCBI Taxonomy" id="1052879"/>
    <lineage>
        <taxon>Eukaryota</taxon>
        <taxon>Fungi</taxon>
        <taxon>Fungi incertae sedis</taxon>
        <taxon>Zoopagomycota</taxon>
        <taxon>Kickxellomycotina</taxon>
        <taxon>Kickxellomycetes</taxon>
        <taxon>Kickxellales</taxon>
        <taxon>Kickxellaceae</taxon>
        <taxon>Coemansia</taxon>
    </lineage>
</organism>
<evidence type="ECO:0000259" key="11">
    <source>
        <dbReference type="Pfam" id="PF13844"/>
    </source>
</evidence>
<feature type="compositionally biased region" description="Polar residues" evidence="9">
    <location>
        <begin position="544"/>
        <end position="554"/>
    </location>
</feature>
<feature type="domain" description="O-GlcNAc transferase C-terminal" evidence="11">
    <location>
        <begin position="1306"/>
        <end position="1490"/>
    </location>
</feature>
<feature type="transmembrane region" description="Helical" evidence="10">
    <location>
        <begin position="131"/>
        <end position="152"/>
    </location>
</feature>
<dbReference type="PANTHER" id="PTHR44998">
    <property type="match status" value="1"/>
</dbReference>
<sequence length="1897" mass="207839">MSYYNHHTQAPPDGTPTGVAPSAGERTYTRSGERRDRRSSDYAMNVDSLAVGDMSMYAQPQQQPLVPMQPDYHSYSTTTAQMIDPWSFNHANLLSHLSQLPPDLLPSLLPQMNQMQYHANSRMTAQNMPNAAAMAAVAAAAAAAASASMAGIGRQPLPNEHNFAMPAIPLHRQPGSTKVGGPATLLPRPDDQQRPQHHFAYQREPAPATQFQPQHLAQFPQLSRQQQPSQPQQQNAYAQNLYYNTPPSLQPLMLPPPSPTILSYYTADPTQWMSLLGQNAYQPQAYHYDYPVPPHQLPFNFPMQQQQQQRRFPAASAMAGGSGGAPAMLLTQQYAPPGPLQTPITPVTLPPIDQALHQSNMAAVVAAQMVAAAASATGQYPQSVASGGSGMAFPAMPQQQLQSLQFESQNGAVGAYVPTLGLPQQQQLEGYYQPVRRSSSVTNLARLQQQLQQQQQQQSALGAGFGAQAFLSGSATGLPNQAAASILSGANIMPSFQQQQQATLLSGGQHMLGATPGYYTGTGGYVPSQSVFNSVGARPPALNASRSHGAQQQAGPRISIAQKAQQNLTSLLGGRPKGASNYLQALASTSAGVVDVSAPLALPGTADYVPGTRFTRQQASEESVRDHILQNAHLLYSSNARSPVLIEMLLCVHQLHPRHLPTLLLLACAYFSSGQADKSLQYNELILKIDPNYVEAMSNIGTTLRSMGKAAEAENWWWQAVKLRPGYWDAVENLMGVLCNAATGGSKDAGGGSGPRYREALQLCEFVDNSLRMGDEVSRGGTGVVGKYQVQEKQLSRLQSLLYSEGNLRFALGDVAGARREYEKAMEAVLGGYRLDEVIMRIASVGALEGINQMFHQQLHHQLPPSHNLSIDSLPLTLLAPENAVRVLQALFPETRGVLPGFVGLSSSKAGGASATSALQQANHVASNLVLQLAKLHQDHAVVAQPLSIVLPLYYMSLALEASPSTCNNLGIILSAIPSPQTETFVPSLQGGQHAAQAPMGSALAMQYYTQGLGLDRRHPHLYTNLGSLLKDLGYVAEAVRMYEKAVEFNPTFDVALANLGNAIKDMGRVQESVAWYLRAVQASPNFVEAVCGLANAMAGVCDWRARDGLGSEMAVRWQATALEADEMAEQIFLVMSRGKRPTAPEYALKLRKMIGYGGSPPKESPKGGALAAADKRRGWMDRVVEIADQQLSDGRKWGCGLLATGDPPVPTAALAHFVDRLCQLLPLGAAPPGPLSSFVHAAQRAVADASSEEWRRLARQMRCEGGWALRLAERVMAEVQRRLFWGTDSAAKLRPQLPTGLPAPSVPTVLPFHTFTYPLDAREIRLISHRNALRLSFSTLSGGAPWLPRHVYPPPPVDAVLRIGYVSSDFNNHPLAHLMQSVFGMHDRRRFQVICYATTAADGSAHRLKIEAEADVFVDCAAWSTARIVERIASDGIHVLVNLNGYTKGARNEIFAARPAPVLVAFMGFAGTLGAGWCDYVVTDPIVCPPWTVRCEVRAERLRLQGRKPREMQEVKRASDHHPVFDSWDFGELDPEEDCGDWVYTERMIYMPHTYFVNDHRQGFREDEDVRGDDPESVWRAEVAVRWRMRQSVFPQLGDDAFIFANFNQLYKIDPALFRMWLRILERCPRAIIWLLRFPAAGEQHLRRVAVEWSGPEVASRVVFTDVAPKHVHIKRGCVADAFLDTPECNAHTTAVDILWSGTPVLTWPRHEHKLCSRVAASVVCATGHGRDMVVGSADEYIERAVEWAQSASHRYEGGEGAEGVRVGCGPAADLRRRLFLARDQSRLFDTQRWTRNLERGLEEAWRRWTIGEDDAPMTNIDYDDDDDDDDGSSEGSGGDEVHRNLKWAERIERRLLANKSSNRPAVYAPPGRSIWVCDEDDGMPAHSWLRQMATW</sequence>
<keyword evidence="4" id="KW-0328">Glycosyltransferase</keyword>
<accession>A0A9W8LC97</accession>
<feature type="domain" description="O-GlcNAc transferase C-terminal" evidence="11">
    <location>
        <begin position="1597"/>
        <end position="1798"/>
    </location>
</feature>
<keyword evidence="5" id="KW-0808">Transferase</keyword>
<dbReference type="EMBL" id="JANBUH010000087">
    <property type="protein sequence ID" value="KAJ2754930.1"/>
    <property type="molecule type" value="Genomic_DNA"/>
</dbReference>
<dbReference type="Proteomes" id="UP001140011">
    <property type="component" value="Unassembled WGS sequence"/>
</dbReference>
<evidence type="ECO:0000256" key="9">
    <source>
        <dbReference type="SAM" id="MobiDB-lite"/>
    </source>
</evidence>
<reference evidence="12" key="1">
    <citation type="submission" date="2022-07" db="EMBL/GenBank/DDBJ databases">
        <title>Phylogenomic reconstructions and comparative analyses of Kickxellomycotina fungi.</title>
        <authorList>
            <person name="Reynolds N.K."/>
            <person name="Stajich J.E."/>
            <person name="Barry K."/>
            <person name="Grigoriev I.V."/>
            <person name="Crous P."/>
            <person name="Smith M.E."/>
        </authorList>
    </citation>
    <scope>NUCLEOTIDE SEQUENCE</scope>
    <source>
        <strain evidence="12">BCRC 34297</strain>
    </source>
</reference>
<protein>
    <recommendedName>
        <fullName evidence="3">protein O-GlcNAc transferase</fullName>
        <ecNumber evidence="3">2.4.1.255</ecNumber>
    </recommendedName>
</protein>
<dbReference type="EC" id="2.4.1.255" evidence="3"/>
<evidence type="ECO:0000256" key="5">
    <source>
        <dbReference type="ARBA" id="ARBA00022679"/>
    </source>
</evidence>
<feature type="compositionally biased region" description="Basic and acidic residues" evidence="9">
    <location>
        <begin position="27"/>
        <end position="39"/>
    </location>
</feature>
<dbReference type="InterPro" id="IPR019734">
    <property type="entry name" value="TPR_rpt"/>
</dbReference>
<name>A0A9W8LC97_9FUNG</name>
<dbReference type="Gene3D" id="3.40.50.11380">
    <property type="match status" value="1"/>
</dbReference>
<dbReference type="InterPro" id="IPR011990">
    <property type="entry name" value="TPR-like_helical_dom_sf"/>
</dbReference>
<keyword evidence="10" id="KW-0472">Membrane</keyword>
<feature type="region of interest" description="Disordered" evidence="9">
    <location>
        <begin position="167"/>
        <end position="195"/>
    </location>
</feature>
<comment type="pathway">
    <text evidence="1">Protein modification; protein glycosylation.</text>
</comment>